<organism evidence="21 22">
    <name type="scientific">Fructobacillus pseudoficulneus</name>
    <dbReference type="NCBI Taxonomy" id="220714"/>
    <lineage>
        <taxon>Bacteria</taxon>
        <taxon>Bacillati</taxon>
        <taxon>Bacillota</taxon>
        <taxon>Bacilli</taxon>
        <taxon>Lactobacillales</taxon>
        <taxon>Lactobacillaceae</taxon>
        <taxon>Fructobacillus</taxon>
    </lineage>
</organism>
<feature type="domain" description="Glycerol-3-phosphate dehydrogenase NAD-dependent C-terminal" evidence="20">
    <location>
        <begin position="184"/>
        <end position="323"/>
    </location>
</feature>
<evidence type="ECO:0000256" key="12">
    <source>
        <dbReference type="ARBA" id="ARBA00069372"/>
    </source>
</evidence>
<evidence type="ECO:0000259" key="20">
    <source>
        <dbReference type="Pfam" id="PF07479"/>
    </source>
</evidence>
<feature type="binding site" evidence="14">
    <location>
        <position position="285"/>
    </location>
    <ligand>
        <name>NADPH</name>
        <dbReference type="ChEBI" id="CHEBI:57783"/>
    </ligand>
</feature>
<keyword evidence="4 14" id="KW-0521">NADP</keyword>
<dbReference type="PANTHER" id="PTHR11728:SF1">
    <property type="entry name" value="GLYCEROL-3-PHOSPHATE DEHYDROGENASE [NAD(+)] 2, CHLOROPLASTIC"/>
    <property type="match status" value="1"/>
</dbReference>
<feature type="binding site" evidence="16">
    <location>
        <begin position="259"/>
        <end position="260"/>
    </location>
    <ligand>
        <name>substrate</name>
    </ligand>
</feature>
<evidence type="ECO:0000256" key="18">
    <source>
        <dbReference type="RuleBase" id="RU000437"/>
    </source>
</evidence>
<feature type="binding site" evidence="14">
    <location>
        <position position="33"/>
    </location>
    <ligand>
        <name>NADPH</name>
        <dbReference type="ChEBI" id="CHEBI:57783"/>
    </ligand>
</feature>
<feature type="binding site" evidence="14">
    <location>
        <position position="259"/>
    </location>
    <ligand>
        <name>sn-glycerol 3-phosphate</name>
        <dbReference type="ChEBI" id="CHEBI:57597"/>
    </ligand>
</feature>
<gene>
    <name evidence="14 21" type="primary">gpsA</name>
    <name evidence="21" type="ORF">FPFC_022480</name>
</gene>
<keyword evidence="3 14" id="KW-0547">Nucleotide-binding</keyword>
<evidence type="ECO:0000256" key="10">
    <source>
        <dbReference type="ARBA" id="ARBA00052716"/>
    </source>
</evidence>
<feature type="binding site" evidence="14">
    <location>
        <position position="109"/>
    </location>
    <ligand>
        <name>NADPH</name>
        <dbReference type="ChEBI" id="CHEBI:57783"/>
    </ligand>
</feature>
<dbReference type="FunFam" id="1.10.1040.10:FF:000001">
    <property type="entry name" value="Glycerol-3-phosphate dehydrogenase [NAD(P)+]"/>
    <property type="match status" value="1"/>
</dbReference>
<dbReference type="OrthoDB" id="9812273at2"/>
<protein>
    <recommendedName>
        <fullName evidence="12 14">Glycerol-3-phosphate dehydrogenase [NAD(P)+]</fullName>
        <ecNumber evidence="11 14">1.1.1.94</ecNumber>
    </recommendedName>
    <alternativeName>
        <fullName evidence="14">NAD(P)(+)-dependent glycerol-3-phosphate dehydrogenase</fullName>
    </alternativeName>
    <alternativeName>
        <fullName evidence="13 14">NAD(P)H-dependent dihydroxyacetone-phosphate reductase</fullName>
    </alternativeName>
</protein>
<dbReference type="InterPro" id="IPR006168">
    <property type="entry name" value="G3P_DH_NAD-dep"/>
</dbReference>
<proteinExistence type="inferred from homology"/>
<evidence type="ECO:0000256" key="9">
    <source>
        <dbReference type="ARBA" id="ARBA00023264"/>
    </source>
</evidence>
<evidence type="ECO:0000313" key="22">
    <source>
        <dbReference type="Proteomes" id="UP000061227"/>
    </source>
</evidence>
<dbReference type="PIRSF" id="PIRSF000114">
    <property type="entry name" value="Glycerol-3-P_dh"/>
    <property type="match status" value="1"/>
</dbReference>
<comment type="catalytic activity">
    <reaction evidence="14">
        <text>sn-glycerol 3-phosphate + NAD(+) = dihydroxyacetone phosphate + NADH + H(+)</text>
        <dbReference type="Rhea" id="RHEA:11092"/>
        <dbReference type="ChEBI" id="CHEBI:15378"/>
        <dbReference type="ChEBI" id="CHEBI:57540"/>
        <dbReference type="ChEBI" id="CHEBI:57597"/>
        <dbReference type="ChEBI" id="CHEBI:57642"/>
        <dbReference type="ChEBI" id="CHEBI:57945"/>
        <dbReference type="EC" id="1.1.1.94"/>
    </reaction>
</comment>
<feature type="binding site" evidence="14">
    <location>
        <position position="259"/>
    </location>
    <ligand>
        <name>NADPH</name>
        <dbReference type="ChEBI" id="CHEBI:57783"/>
    </ligand>
</feature>
<feature type="binding site" evidence="14">
    <location>
        <position position="140"/>
    </location>
    <ligand>
        <name>sn-glycerol 3-phosphate</name>
        <dbReference type="ChEBI" id="CHEBI:57597"/>
    </ligand>
</feature>
<dbReference type="EMBL" id="DF968064">
    <property type="protein sequence ID" value="GAP02797.1"/>
    <property type="molecule type" value="Genomic_DNA"/>
</dbReference>
<dbReference type="Gene3D" id="1.10.1040.10">
    <property type="entry name" value="N-(1-d-carboxylethyl)-l-norvaline Dehydrogenase, domain 2"/>
    <property type="match status" value="1"/>
</dbReference>
<dbReference type="SUPFAM" id="SSF48179">
    <property type="entry name" value="6-phosphogluconate dehydrogenase C-terminal domain-like"/>
    <property type="match status" value="1"/>
</dbReference>
<feature type="binding site" evidence="14">
    <location>
        <position position="260"/>
    </location>
    <ligand>
        <name>sn-glycerol 3-phosphate</name>
        <dbReference type="ChEBI" id="CHEBI:57597"/>
    </ligand>
</feature>
<reference evidence="21 22" key="1">
    <citation type="journal article" date="2015" name="BMC Genomics">
        <title>Comparative genomics of Fructobacillus spp. and Leuconostoc spp. reveals niche-specific evolution of Fructobacillus spp.</title>
        <authorList>
            <person name="Endo A."/>
            <person name="Tanizawa Y."/>
            <person name="Tanaka N."/>
            <person name="Maeno S."/>
            <person name="Kumar H."/>
            <person name="Shiwa Y."/>
            <person name="Okada S."/>
            <person name="Yoshikawa H."/>
            <person name="Dicks L."/>
            <person name="Nakagawa J."/>
            <person name="Arita M."/>
        </authorList>
    </citation>
    <scope>NUCLEOTIDE SEQUENCE [LARGE SCALE GENOMIC DNA]</scope>
    <source>
        <strain evidence="21 22">DSM 15468</strain>
    </source>
</reference>
<dbReference type="NCBIfam" id="NF000941">
    <property type="entry name" value="PRK00094.1-3"/>
    <property type="match status" value="1"/>
</dbReference>
<evidence type="ECO:0000256" key="4">
    <source>
        <dbReference type="ARBA" id="ARBA00022857"/>
    </source>
</evidence>
<dbReference type="EC" id="1.1.1.94" evidence="11 14"/>
<dbReference type="SUPFAM" id="SSF51735">
    <property type="entry name" value="NAD(P)-binding Rossmann-fold domains"/>
    <property type="match status" value="1"/>
</dbReference>
<comment type="similarity">
    <text evidence="1 14 18">Belongs to the NAD-dependent glycerol-3-phosphate dehydrogenase family.</text>
</comment>
<evidence type="ECO:0000256" key="6">
    <source>
        <dbReference type="ARBA" id="ARBA00023027"/>
    </source>
</evidence>
<dbReference type="HAMAP" id="MF_00394">
    <property type="entry name" value="NAD_Glyc3P_dehydrog"/>
    <property type="match status" value="1"/>
</dbReference>
<dbReference type="GO" id="GO:0046167">
    <property type="term" value="P:glycerol-3-phosphate biosynthetic process"/>
    <property type="evidence" value="ECO:0007669"/>
    <property type="project" value="UniProtKB-UniRule"/>
</dbReference>
<evidence type="ECO:0000256" key="17">
    <source>
        <dbReference type="PIRSR" id="PIRSR000114-3"/>
    </source>
</evidence>
<evidence type="ECO:0000256" key="2">
    <source>
        <dbReference type="ARBA" id="ARBA00022516"/>
    </source>
</evidence>
<feature type="binding site" evidence="14">
    <location>
        <position position="12"/>
    </location>
    <ligand>
        <name>NADPH</name>
        <dbReference type="ChEBI" id="CHEBI:57783"/>
    </ligand>
</feature>
<dbReference type="Pfam" id="PF01210">
    <property type="entry name" value="NAD_Gly3P_dh_N"/>
    <property type="match status" value="1"/>
</dbReference>
<keyword evidence="14" id="KW-0963">Cytoplasm</keyword>
<evidence type="ECO:0000256" key="5">
    <source>
        <dbReference type="ARBA" id="ARBA00023002"/>
    </source>
</evidence>
<dbReference type="GO" id="GO:0008654">
    <property type="term" value="P:phospholipid biosynthetic process"/>
    <property type="evidence" value="ECO:0007669"/>
    <property type="project" value="UniProtKB-KW"/>
</dbReference>
<keyword evidence="7 14" id="KW-0443">Lipid metabolism</keyword>
<feature type="binding site" evidence="14">
    <location>
        <position position="283"/>
    </location>
    <ligand>
        <name>NADPH</name>
        <dbReference type="ChEBI" id="CHEBI:57783"/>
    </ligand>
</feature>
<keyword evidence="9 14" id="KW-1208">Phospholipid metabolism</keyword>
<keyword evidence="22" id="KW-1185">Reference proteome</keyword>
<feature type="binding site" evidence="14">
    <location>
        <position position="142"/>
    </location>
    <ligand>
        <name>sn-glycerol 3-phosphate</name>
        <dbReference type="ChEBI" id="CHEBI:57597"/>
    </ligand>
</feature>
<evidence type="ECO:0000256" key="14">
    <source>
        <dbReference type="HAMAP-Rule" id="MF_00394"/>
    </source>
</evidence>
<keyword evidence="8 14" id="KW-0594">Phospholipid biosynthesis</keyword>
<evidence type="ECO:0000256" key="1">
    <source>
        <dbReference type="ARBA" id="ARBA00011009"/>
    </source>
</evidence>
<feature type="binding site" evidence="14">
    <location>
        <position position="49"/>
    </location>
    <ligand>
        <name>NADPH</name>
        <dbReference type="ChEBI" id="CHEBI:57783"/>
    </ligand>
</feature>
<keyword evidence="5 14" id="KW-0560">Oxidoreductase</keyword>
<dbReference type="PROSITE" id="PS00957">
    <property type="entry name" value="NAD_G3PDH"/>
    <property type="match status" value="1"/>
</dbReference>
<feature type="binding site" evidence="14">
    <location>
        <position position="109"/>
    </location>
    <ligand>
        <name>sn-glycerol 3-phosphate</name>
        <dbReference type="ChEBI" id="CHEBI:57597"/>
    </ligand>
</feature>
<dbReference type="GO" id="GO:0005829">
    <property type="term" value="C:cytosol"/>
    <property type="evidence" value="ECO:0007669"/>
    <property type="project" value="TreeGrafter"/>
</dbReference>
<keyword evidence="6 14" id="KW-0520">NAD</keyword>
<dbReference type="InterPro" id="IPR036291">
    <property type="entry name" value="NAD(P)-bd_dom_sf"/>
</dbReference>
<feature type="binding site" evidence="14">
    <location>
        <position position="258"/>
    </location>
    <ligand>
        <name>sn-glycerol 3-phosphate</name>
        <dbReference type="ChEBI" id="CHEBI:57597"/>
    </ligand>
</feature>
<dbReference type="GO" id="GO:0141153">
    <property type="term" value="F:glycerol-3-phosphate dehydrogenase (NADP+) activity"/>
    <property type="evidence" value="ECO:0007669"/>
    <property type="project" value="RHEA"/>
</dbReference>
<evidence type="ECO:0000256" key="16">
    <source>
        <dbReference type="PIRSR" id="PIRSR000114-2"/>
    </source>
</evidence>
<evidence type="ECO:0000256" key="11">
    <source>
        <dbReference type="ARBA" id="ARBA00066687"/>
    </source>
</evidence>
<dbReference type="NCBIfam" id="NF000942">
    <property type="entry name" value="PRK00094.1-4"/>
    <property type="match status" value="1"/>
</dbReference>
<feature type="binding site" evidence="14">
    <location>
        <position position="144"/>
    </location>
    <ligand>
        <name>NADPH</name>
        <dbReference type="ChEBI" id="CHEBI:57783"/>
    </ligand>
</feature>
<dbReference type="GO" id="GO:0006650">
    <property type="term" value="P:glycerophospholipid metabolic process"/>
    <property type="evidence" value="ECO:0007669"/>
    <property type="project" value="UniProtKB-UniRule"/>
</dbReference>
<feature type="binding site" evidence="14">
    <location>
        <position position="32"/>
    </location>
    <ligand>
        <name>NADPH</name>
        <dbReference type="ChEBI" id="CHEBI:57783"/>
    </ligand>
</feature>
<dbReference type="InterPro" id="IPR011128">
    <property type="entry name" value="G3P_DH_NAD-dep_N"/>
</dbReference>
<evidence type="ECO:0000259" key="19">
    <source>
        <dbReference type="Pfam" id="PF01210"/>
    </source>
</evidence>
<dbReference type="RefSeq" id="WP_059377712.1">
    <property type="nucleotide sequence ID" value="NZ_DF968064.1"/>
</dbReference>
<dbReference type="FunFam" id="3.40.50.720:FF:000019">
    <property type="entry name" value="Glycerol-3-phosphate dehydrogenase [NAD(P)+]"/>
    <property type="match status" value="1"/>
</dbReference>
<dbReference type="GO" id="GO:0046168">
    <property type="term" value="P:glycerol-3-phosphate catabolic process"/>
    <property type="evidence" value="ECO:0007669"/>
    <property type="project" value="InterPro"/>
</dbReference>
<dbReference type="PANTHER" id="PTHR11728">
    <property type="entry name" value="GLYCEROL-3-PHOSPHATE DEHYDROGENASE"/>
    <property type="match status" value="1"/>
</dbReference>
<comment type="catalytic activity">
    <reaction evidence="10">
        <text>sn-glycerol 3-phosphate + NADP(+) = dihydroxyacetone phosphate + NADPH + H(+)</text>
        <dbReference type="Rhea" id="RHEA:11096"/>
        <dbReference type="ChEBI" id="CHEBI:15378"/>
        <dbReference type="ChEBI" id="CHEBI:57597"/>
        <dbReference type="ChEBI" id="CHEBI:57642"/>
        <dbReference type="ChEBI" id="CHEBI:57783"/>
        <dbReference type="ChEBI" id="CHEBI:58349"/>
        <dbReference type="EC" id="1.1.1.94"/>
    </reaction>
    <physiologicalReaction direction="right-to-left" evidence="10">
        <dbReference type="Rhea" id="RHEA:11098"/>
    </physiologicalReaction>
</comment>
<feature type="binding site" evidence="14">
    <location>
        <position position="11"/>
    </location>
    <ligand>
        <name>NADPH</name>
        <dbReference type="ChEBI" id="CHEBI:57783"/>
    </ligand>
</feature>
<dbReference type="InterPro" id="IPR006109">
    <property type="entry name" value="G3P_DH_NAD-dep_C"/>
</dbReference>
<feature type="binding site" evidence="16">
    <location>
        <position position="109"/>
    </location>
    <ligand>
        <name>substrate</name>
    </ligand>
</feature>
<dbReference type="InterPro" id="IPR008927">
    <property type="entry name" value="6-PGluconate_DH-like_C_sf"/>
</dbReference>
<feature type="binding site" evidence="17">
    <location>
        <position position="144"/>
    </location>
    <ligand>
        <name>NAD(+)</name>
        <dbReference type="ChEBI" id="CHEBI:57540"/>
    </ligand>
</feature>
<dbReference type="Proteomes" id="UP000061227">
    <property type="component" value="Unassembled WGS sequence"/>
</dbReference>
<feature type="active site" description="Proton acceptor" evidence="14 15">
    <location>
        <position position="195"/>
    </location>
</feature>
<feature type="binding site" evidence="17">
    <location>
        <position position="259"/>
    </location>
    <ligand>
        <name>NAD(+)</name>
        <dbReference type="ChEBI" id="CHEBI:57540"/>
    </ligand>
</feature>
<evidence type="ECO:0000313" key="21">
    <source>
        <dbReference type="EMBL" id="GAP02797.1"/>
    </source>
</evidence>
<dbReference type="GO" id="GO:0051287">
    <property type="term" value="F:NAD binding"/>
    <property type="evidence" value="ECO:0007669"/>
    <property type="project" value="InterPro"/>
</dbReference>
<dbReference type="GO" id="GO:0141152">
    <property type="term" value="F:glycerol-3-phosphate dehydrogenase (NAD+) activity"/>
    <property type="evidence" value="ECO:0007669"/>
    <property type="project" value="RHEA"/>
</dbReference>
<feature type="binding site" evidence="14">
    <location>
        <position position="248"/>
    </location>
    <ligand>
        <name>sn-glycerol 3-phosphate</name>
        <dbReference type="ChEBI" id="CHEBI:57597"/>
    </ligand>
</feature>
<dbReference type="GO" id="GO:0005975">
    <property type="term" value="P:carbohydrate metabolic process"/>
    <property type="evidence" value="ECO:0007669"/>
    <property type="project" value="InterPro"/>
</dbReference>
<feature type="binding site" evidence="14">
    <location>
        <position position="195"/>
    </location>
    <ligand>
        <name>sn-glycerol 3-phosphate</name>
        <dbReference type="ChEBI" id="CHEBI:57597"/>
    </ligand>
</feature>
<dbReference type="NCBIfam" id="NF000940">
    <property type="entry name" value="PRK00094.1-2"/>
    <property type="match status" value="1"/>
</dbReference>
<evidence type="ECO:0000256" key="8">
    <source>
        <dbReference type="ARBA" id="ARBA00023209"/>
    </source>
</evidence>
<sequence>MTKIAVLGAGSWGTALANTMAINDVDVQIWSHRADQVEEINQQHTNEKYLPGAQLSPKLQAAADMTTAVKGADLVLVVVPTKAIRTVGEQLAAVLTSLNQQVILAHATKGLEQGTHLRISEMLREVVPAERYSALTVVSGPSHAEDVIKGDLTAVSIGATDKAAAGVLQAALANQHFRPYTNQDLLGSELGGALKNIIALGSGMLIGLGYGVNAQAALLTRGLVEMREVGQKMGAQPETFLGLAGIGDLIVTGMSPNSRNFRAGRALGQGQQLEQVQAEMGMVIEGVNTVKAVYEYSQANHLDLPITTALYRVLYEGADIEKQITSLMTRPLKAED</sequence>
<feature type="domain" description="Glycerol-3-phosphate dehydrogenase NAD-dependent N-terminal" evidence="19">
    <location>
        <begin position="3"/>
        <end position="164"/>
    </location>
</feature>
<dbReference type="InterPro" id="IPR013328">
    <property type="entry name" value="6PGD_dom2"/>
</dbReference>
<dbReference type="UniPathway" id="UPA00940"/>
<accession>A0A3F3GX82</accession>
<comment type="subcellular location">
    <subcellularLocation>
        <location evidence="14">Cytoplasm</location>
    </subcellularLocation>
</comment>
<dbReference type="STRING" id="220714.SAMN05660469_0736"/>
<feature type="binding site" evidence="17">
    <location>
        <begin position="8"/>
        <end position="13"/>
    </location>
    <ligand>
        <name>NAD(+)</name>
        <dbReference type="ChEBI" id="CHEBI:57540"/>
    </ligand>
</feature>
<comment type="function">
    <text evidence="14">Catalyzes the reduction of the glycolytic intermediate dihydroxyacetone phosphate (DHAP) to sn-glycerol 3-phosphate (G3P), the key precursor for phospholipid synthesis.</text>
</comment>
<dbReference type="Pfam" id="PF07479">
    <property type="entry name" value="NAD_Gly3P_dh_C"/>
    <property type="match status" value="1"/>
</dbReference>
<name>A0A3F3GX82_9LACO</name>
<comment type="pathway">
    <text evidence="14">Membrane lipid metabolism; glycerophospholipid metabolism.</text>
</comment>
<dbReference type="Gene3D" id="3.40.50.720">
    <property type="entry name" value="NAD(P)-binding Rossmann-like Domain"/>
    <property type="match status" value="1"/>
</dbReference>
<evidence type="ECO:0000256" key="13">
    <source>
        <dbReference type="ARBA" id="ARBA00080511"/>
    </source>
</evidence>
<keyword evidence="2 14" id="KW-0444">Lipid biosynthesis</keyword>
<evidence type="ECO:0000256" key="3">
    <source>
        <dbReference type="ARBA" id="ARBA00022741"/>
    </source>
</evidence>
<evidence type="ECO:0000256" key="15">
    <source>
        <dbReference type="PIRSR" id="PIRSR000114-1"/>
    </source>
</evidence>
<dbReference type="AlphaFoldDB" id="A0A3F3GX82"/>
<dbReference type="PRINTS" id="PR00077">
    <property type="entry name" value="GPDHDRGNASE"/>
</dbReference>
<evidence type="ECO:0000256" key="7">
    <source>
        <dbReference type="ARBA" id="ARBA00023098"/>
    </source>
</evidence>